<dbReference type="EMBL" id="JACGCI010000073">
    <property type="protein sequence ID" value="KAF6748217.1"/>
    <property type="molecule type" value="Genomic_DNA"/>
</dbReference>
<accession>A0A8H6M1H2</accession>
<dbReference type="OrthoDB" id="3008166at2759"/>
<dbReference type="Proteomes" id="UP000521943">
    <property type="component" value="Unassembled WGS sequence"/>
</dbReference>
<evidence type="ECO:0000256" key="1">
    <source>
        <dbReference type="SAM" id="MobiDB-lite"/>
    </source>
</evidence>
<gene>
    <name evidence="2" type="ORF">DFP72DRAFT_1049717</name>
</gene>
<sequence>MPIRTGHTSYGIYPLPSNGSQPYSRGRNIDEQFNLPRRTPKFDPSEVVGPWESNTKRKVWVPYAVPDATLEVFGSWVVTCVGELAEWGPGSSDARGYIARRTTSGTVRVGEAKESGRAKAAIDRRTGDRMGSVWTHCLGDLMDINQECLAIVRDYCDISANTYYMARVLPSPDFVSEDMIQCADHYYNQRWASFSLHWPRATQLVPQSPLEKVDWYLAHPLCRALRNTSARSQNRFPTPQIPETTQGPGAGHFKCRIGTSTNDPNFAFCIYEKVCAGWLSRQSTPPGILSICPASVPNPGPYGYQNTQTAYFDGPTGNSHRARECSDARRRGLVSASGDVGHGPLIVFGGAHAQIER</sequence>
<evidence type="ECO:0000313" key="3">
    <source>
        <dbReference type="Proteomes" id="UP000521943"/>
    </source>
</evidence>
<proteinExistence type="predicted"/>
<organism evidence="2 3">
    <name type="scientific">Ephemerocybe angulata</name>
    <dbReference type="NCBI Taxonomy" id="980116"/>
    <lineage>
        <taxon>Eukaryota</taxon>
        <taxon>Fungi</taxon>
        <taxon>Dikarya</taxon>
        <taxon>Basidiomycota</taxon>
        <taxon>Agaricomycotina</taxon>
        <taxon>Agaricomycetes</taxon>
        <taxon>Agaricomycetidae</taxon>
        <taxon>Agaricales</taxon>
        <taxon>Agaricineae</taxon>
        <taxon>Psathyrellaceae</taxon>
        <taxon>Ephemerocybe</taxon>
    </lineage>
</organism>
<evidence type="ECO:0000313" key="2">
    <source>
        <dbReference type="EMBL" id="KAF6748217.1"/>
    </source>
</evidence>
<name>A0A8H6M1H2_9AGAR</name>
<reference evidence="2 3" key="1">
    <citation type="submission" date="2020-07" db="EMBL/GenBank/DDBJ databases">
        <title>Comparative genomics of pyrophilous fungi reveals a link between fire events and developmental genes.</title>
        <authorList>
            <consortium name="DOE Joint Genome Institute"/>
            <person name="Steindorff A.S."/>
            <person name="Carver A."/>
            <person name="Calhoun S."/>
            <person name="Stillman K."/>
            <person name="Liu H."/>
            <person name="Lipzen A."/>
            <person name="Pangilinan J."/>
            <person name="Labutti K."/>
            <person name="Bruns T.D."/>
            <person name="Grigoriev I.V."/>
        </authorList>
    </citation>
    <scope>NUCLEOTIDE SEQUENCE [LARGE SCALE GENOMIC DNA]</scope>
    <source>
        <strain evidence="2 3">CBS 144469</strain>
    </source>
</reference>
<protein>
    <submittedName>
        <fullName evidence="2">Uncharacterized protein</fullName>
    </submittedName>
</protein>
<dbReference type="AlphaFoldDB" id="A0A8H6M1H2"/>
<comment type="caution">
    <text evidence="2">The sequence shown here is derived from an EMBL/GenBank/DDBJ whole genome shotgun (WGS) entry which is preliminary data.</text>
</comment>
<feature type="region of interest" description="Disordered" evidence="1">
    <location>
        <begin position="1"/>
        <end position="28"/>
    </location>
</feature>
<keyword evidence="3" id="KW-1185">Reference proteome</keyword>